<organism evidence="2">
    <name type="scientific">marine sediment metagenome</name>
    <dbReference type="NCBI Taxonomy" id="412755"/>
    <lineage>
        <taxon>unclassified sequences</taxon>
        <taxon>metagenomes</taxon>
        <taxon>ecological metagenomes</taxon>
    </lineage>
</organism>
<dbReference type="GO" id="GO:0006085">
    <property type="term" value="P:acetyl-CoA biosynthetic process"/>
    <property type="evidence" value="ECO:0007669"/>
    <property type="project" value="TreeGrafter"/>
</dbReference>
<dbReference type="EMBL" id="BARW01030274">
    <property type="protein sequence ID" value="GAJ04279.1"/>
    <property type="molecule type" value="Genomic_DNA"/>
</dbReference>
<evidence type="ECO:0000259" key="1">
    <source>
        <dbReference type="Pfam" id="PF13193"/>
    </source>
</evidence>
<dbReference type="PANTHER" id="PTHR24095:SF232">
    <property type="entry name" value="ACETYL-COENZYME A SYNTHETASE"/>
    <property type="match status" value="1"/>
</dbReference>
<accession>X1TG70</accession>
<dbReference type="SUPFAM" id="SSF56801">
    <property type="entry name" value="Acetyl-CoA synthetase-like"/>
    <property type="match status" value="1"/>
</dbReference>
<evidence type="ECO:0000313" key="2">
    <source>
        <dbReference type="EMBL" id="GAJ04279.1"/>
    </source>
</evidence>
<dbReference type="Gene3D" id="3.30.300.30">
    <property type="match status" value="1"/>
</dbReference>
<feature type="domain" description="AMP-binding enzyme C-terminal" evidence="1">
    <location>
        <begin position="24"/>
        <end position="102"/>
    </location>
</feature>
<protein>
    <recommendedName>
        <fullName evidence="1">AMP-binding enzyme C-terminal domain-containing protein</fullName>
    </recommendedName>
</protein>
<dbReference type="PANTHER" id="PTHR24095">
    <property type="entry name" value="ACETYL-COENZYME A SYNTHETASE"/>
    <property type="match status" value="1"/>
</dbReference>
<comment type="caution">
    <text evidence="2">The sequence shown here is derived from an EMBL/GenBank/DDBJ whole genome shotgun (WGS) entry which is preliminary data.</text>
</comment>
<name>X1TG70_9ZZZZ</name>
<feature type="non-terminal residue" evidence="2">
    <location>
        <position position="1"/>
    </location>
</feature>
<dbReference type="InterPro" id="IPR025110">
    <property type="entry name" value="AMP-bd_C"/>
</dbReference>
<proteinExistence type="predicted"/>
<sequence length="146" mass="15855">GYFWILGRADEVLKIAGHRIGTAELEDAAVSHPQVAEAAIVGKADPVKGESIVVFAILTEGNAPSVELKKDLTSHMRRMVGPIATPDEIYFVSKLPKTRSGKIMRRILKAVANGATIGDLTTLEDEASIEEIVRAYQDLKKAEETK</sequence>
<dbReference type="GO" id="GO:0003987">
    <property type="term" value="F:acetate-CoA ligase activity"/>
    <property type="evidence" value="ECO:0007669"/>
    <property type="project" value="TreeGrafter"/>
</dbReference>
<dbReference type="AlphaFoldDB" id="X1TG70"/>
<dbReference type="InterPro" id="IPR045851">
    <property type="entry name" value="AMP-bd_C_sf"/>
</dbReference>
<dbReference type="Pfam" id="PF13193">
    <property type="entry name" value="AMP-binding_C"/>
    <property type="match status" value="1"/>
</dbReference>
<gene>
    <name evidence="2" type="ORF">S12H4_48440</name>
</gene>
<reference evidence="2" key="1">
    <citation type="journal article" date="2014" name="Front. Microbiol.">
        <title>High frequency of phylogenetically diverse reductive dehalogenase-homologous genes in deep subseafloor sedimentary metagenomes.</title>
        <authorList>
            <person name="Kawai M."/>
            <person name="Futagami T."/>
            <person name="Toyoda A."/>
            <person name="Takaki Y."/>
            <person name="Nishi S."/>
            <person name="Hori S."/>
            <person name="Arai W."/>
            <person name="Tsubouchi T."/>
            <person name="Morono Y."/>
            <person name="Uchiyama I."/>
            <person name="Ito T."/>
            <person name="Fujiyama A."/>
            <person name="Inagaki F."/>
            <person name="Takami H."/>
        </authorList>
    </citation>
    <scope>NUCLEOTIDE SEQUENCE</scope>
    <source>
        <strain evidence="2">Expedition CK06-06</strain>
    </source>
</reference>